<evidence type="ECO:0000256" key="5">
    <source>
        <dbReference type="ARBA" id="ARBA00022737"/>
    </source>
</evidence>
<dbReference type="SMART" id="SM00239">
    <property type="entry name" value="C2"/>
    <property type="match status" value="2"/>
</dbReference>
<feature type="region of interest" description="Disordered" evidence="11">
    <location>
        <begin position="59"/>
        <end position="119"/>
    </location>
</feature>
<feature type="region of interest" description="Disordered" evidence="11">
    <location>
        <begin position="465"/>
        <end position="495"/>
    </location>
</feature>
<feature type="domain" description="C2" evidence="13">
    <location>
        <begin position="622"/>
        <end position="750"/>
    </location>
</feature>
<evidence type="ECO:0000259" key="14">
    <source>
        <dbReference type="PROSITE" id="PS51847"/>
    </source>
</evidence>
<dbReference type="CDD" id="cd04041">
    <property type="entry name" value="C2A_fungal"/>
    <property type="match status" value="1"/>
</dbReference>
<dbReference type="InterPro" id="IPR031468">
    <property type="entry name" value="SMP_LBD"/>
</dbReference>
<keyword evidence="7 12" id="KW-1133">Transmembrane helix</keyword>
<evidence type="ECO:0000313" key="15">
    <source>
        <dbReference type="EMBL" id="PWY97616.1"/>
    </source>
</evidence>
<evidence type="ECO:0000256" key="7">
    <source>
        <dbReference type="ARBA" id="ARBA00022989"/>
    </source>
</evidence>
<dbReference type="CDD" id="cd21676">
    <property type="entry name" value="SMP_Mug190"/>
    <property type="match status" value="1"/>
</dbReference>
<dbReference type="CDD" id="cd04052">
    <property type="entry name" value="C2B_Tricalbin-like"/>
    <property type="match status" value="1"/>
</dbReference>
<dbReference type="GO" id="GO:0006869">
    <property type="term" value="P:lipid transport"/>
    <property type="evidence" value="ECO:0007669"/>
    <property type="project" value="UniProtKB-KW"/>
</dbReference>
<feature type="region of interest" description="Disordered" evidence="11">
    <location>
        <begin position="132"/>
        <end position="239"/>
    </location>
</feature>
<dbReference type="SUPFAM" id="SSF49562">
    <property type="entry name" value="C2 domain (Calcium/lipid-binding domain, CaLB)"/>
    <property type="match status" value="2"/>
</dbReference>
<dbReference type="GO" id="GO:0005789">
    <property type="term" value="C:endoplasmic reticulum membrane"/>
    <property type="evidence" value="ECO:0007669"/>
    <property type="project" value="UniProtKB-SubCell"/>
</dbReference>
<feature type="region of interest" description="Disordered" evidence="11">
    <location>
        <begin position="790"/>
        <end position="811"/>
    </location>
</feature>
<evidence type="ECO:0000256" key="11">
    <source>
        <dbReference type="SAM" id="MobiDB-lite"/>
    </source>
</evidence>
<dbReference type="Pfam" id="PF25331">
    <property type="entry name" value="C2_Mug190_3rd"/>
    <property type="match status" value="1"/>
</dbReference>
<dbReference type="Pfam" id="PF25669">
    <property type="entry name" value="SMP_MUG190-like"/>
    <property type="match status" value="1"/>
</dbReference>
<dbReference type="Pfam" id="PF00168">
    <property type="entry name" value="C2"/>
    <property type="match status" value="2"/>
</dbReference>
<feature type="compositionally biased region" description="Basic and acidic residues" evidence="11">
    <location>
        <begin position="219"/>
        <end position="231"/>
    </location>
</feature>
<proteinExistence type="predicted"/>
<dbReference type="InterPro" id="IPR037765">
    <property type="entry name" value="C2B_Tricalbin"/>
</dbReference>
<comment type="subcellular location">
    <subcellularLocation>
        <location evidence="1">Endoplasmic reticulum membrane</location>
    </subcellularLocation>
</comment>
<reference evidence="15 16" key="1">
    <citation type="journal article" date="2018" name="Mol. Biol. Evol.">
        <title>Broad Genomic Sampling Reveals a Smut Pathogenic Ancestry of the Fungal Clade Ustilaginomycotina.</title>
        <authorList>
            <person name="Kijpornyongpan T."/>
            <person name="Mondo S.J."/>
            <person name="Barry K."/>
            <person name="Sandor L."/>
            <person name="Lee J."/>
            <person name="Lipzen A."/>
            <person name="Pangilinan J."/>
            <person name="LaButti K."/>
            <person name="Hainaut M."/>
            <person name="Henrissat B."/>
            <person name="Grigoriev I.V."/>
            <person name="Spatafora J.W."/>
            <person name="Aime M.C."/>
        </authorList>
    </citation>
    <scope>NUCLEOTIDE SEQUENCE [LARGE SCALE GENOMIC DNA]</scope>
    <source>
        <strain evidence="15 16">MCA 3645</strain>
    </source>
</reference>
<evidence type="ECO:0000256" key="6">
    <source>
        <dbReference type="ARBA" id="ARBA00022824"/>
    </source>
</evidence>
<evidence type="ECO:0000259" key="13">
    <source>
        <dbReference type="PROSITE" id="PS50004"/>
    </source>
</evidence>
<feature type="compositionally biased region" description="Basic and acidic residues" evidence="11">
    <location>
        <begin position="108"/>
        <end position="119"/>
    </location>
</feature>
<sequence>MSFIQKKTSRAGYRGGCQLLAPMARVQPILTSMQVFRGALLGCDKIPIPACASSSSRAASRQAKAHSAPNGEKSGVEVNHPSVGPSPIGSGNWPGDWASKRSGSMSHHPGEGWSERNRIPTVQEYREIEAERALVSHDNESKLAQSESDEKAPGKTTGAAPAIEGSDNGLRQRKNLNTATSESGAPAPPAKKEDDASDQPGGGAEEKERIKQAYAPKGKANEFEAKGERVVTDPTTGGDVQIRDAAENAKINPDKLDSRYGPGFSSHIPKDPSKHHPLHTSPYPAEPSNVLLHQFPEPVNTDAMKRMTAAFDQLAMGLGVAVAIIWFFIAFGSGWWKFFLRTGVMLGVGFCGWTGLHLQARKIEKEHEAIRTEMHKQRGQKLSPPMPESVEWLNAAIACIWKQINPEMFVPMADMVEDIMQQSLPGFIDAVKIDDIGIGENPFRLVAMRGLSDMMSDKEYPREEWITQGKVVPDEGKGDQKVDPKDDADGDGVADDDESGDFLNYEISFSYSARPGQSNKDRAANIHLMIEFFIGAYDLFQIPLPIWIQIEHISGTVRLRAQIVQQPPYIRNLTFTLMGVPKVEISAIPMVKALPNLLDLPLISGFVQSSIAAAANMYVAPKSMTLNMAQMLSGDGIKKDTDAVGVLVVDIEWGEGLSAQDANGKSDPYVVLSFAKFGRPLYSSRIIFEDLNPVWMETAFLLVTKDDIRANESLSIQLWDSDARTADDIVGRVNKPIKELIANANHPQDRKDKLMGFEDADDMPGTLKWKVAFYEKADFNKALVPNKKKEEMTKVEQETQRQASATDSAAEATALHCPPDPDYPAGILSIIVHHISGLENREVERGVMGKEREGTYGQDVDAKAGEGKALPSGYVEFIVNDDIIFKTRVKQYTNMPFYEAGTETFIRDWSKTEVRLAVRDARLREHDPLMGVVAISLPDLFSESSQVSQAFSLQDGVGFGKVHASFVFRSIKAQLPKQLLGWDTATVELLSEITIEADEDLKKKKIKVSTGDDTQKIYPGQDIPDDQDTLVRLPVYDRYSSLLTFDLGGGGLSIGPLGGKPDAVAVCALRDLADGEIEELELDIMAGDNLGTLKRNYINEQARKTHPFEVVGKLRVKVRVDAGLDDDHLRLVESSTGRKDRHEFEVYNRLEGMPNRAVKNSHADDDGVIDRKEQKEIDKAKREALHSRHRGVMGYGSARSAVWAKDGIRNRIRRASHKLRGTKERDQTIKSEA</sequence>
<dbReference type="GO" id="GO:0061817">
    <property type="term" value="P:endoplasmic reticulum-plasma membrane tethering"/>
    <property type="evidence" value="ECO:0007669"/>
    <property type="project" value="InterPro"/>
</dbReference>
<protein>
    <recommendedName>
        <fullName evidence="17">C2 domain-containing protein</fullName>
    </recommendedName>
</protein>
<evidence type="ECO:0000313" key="16">
    <source>
        <dbReference type="Proteomes" id="UP000246740"/>
    </source>
</evidence>
<dbReference type="InterPro" id="IPR057349">
    <property type="entry name" value="C2_Mug190_3rd"/>
</dbReference>
<dbReference type="PANTHER" id="PTHR47348">
    <property type="entry name" value="MEIOTICALLY UP-REGULATED GENE 190 PROTEIN"/>
    <property type="match status" value="1"/>
</dbReference>
<keyword evidence="2" id="KW-0813">Transport</keyword>
<dbReference type="Gene3D" id="2.60.40.150">
    <property type="entry name" value="C2 domain"/>
    <property type="match status" value="2"/>
</dbReference>
<dbReference type="PROSITE" id="PS51847">
    <property type="entry name" value="SMP"/>
    <property type="match status" value="1"/>
</dbReference>
<evidence type="ECO:0000256" key="12">
    <source>
        <dbReference type="SAM" id="Phobius"/>
    </source>
</evidence>
<evidence type="ECO:0000256" key="9">
    <source>
        <dbReference type="ARBA" id="ARBA00023121"/>
    </source>
</evidence>
<feature type="transmembrane region" description="Helical" evidence="12">
    <location>
        <begin position="314"/>
        <end position="332"/>
    </location>
</feature>
<dbReference type="PROSITE" id="PS50004">
    <property type="entry name" value="C2"/>
    <property type="match status" value="2"/>
</dbReference>
<feature type="domain" description="C2" evidence="13">
    <location>
        <begin position="809"/>
        <end position="951"/>
    </location>
</feature>
<keyword evidence="6" id="KW-0256">Endoplasmic reticulum</keyword>
<dbReference type="STRING" id="1882483.A0A317XH87"/>
<name>A0A317XH87_9BASI</name>
<accession>A0A317XH87</accession>
<dbReference type="InterPro" id="IPR035892">
    <property type="entry name" value="C2_domain_sf"/>
</dbReference>
<dbReference type="GO" id="GO:0008289">
    <property type="term" value="F:lipid binding"/>
    <property type="evidence" value="ECO:0007669"/>
    <property type="project" value="UniProtKB-KW"/>
</dbReference>
<dbReference type="OrthoDB" id="419768at2759"/>
<evidence type="ECO:0000256" key="4">
    <source>
        <dbReference type="ARBA" id="ARBA00022692"/>
    </source>
</evidence>
<evidence type="ECO:0000256" key="3">
    <source>
        <dbReference type="ARBA" id="ARBA00022553"/>
    </source>
</evidence>
<feature type="compositionally biased region" description="Basic and acidic residues" evidence="11">
    <location>
        <begin position="1221"/>
        <end position="1233"/>
    </location>
</feature>
<keyword evidence="10 12" id="KW-0472">Membrane</keyword>
<dbReference type="InterPro" id="IPR000008">
    <property type="entry name" value="C2_dom"/>
</dbReference>
<feature type="compositionally biased region" description="Basic and acidic residues" evidence="11">
    <location>
        <begin position="790"/>
        <end position="799"/>
    </location>
</feature>
<evidence type="ECO:0008006" key="17">
    <source>
        <dbReference type="Google" id="ProtNLM"/>
    </source>
</evidence>
<feature type="domain" description="SMP-LTD" evidence="14">
    <location>
        <begin position="386"/>
        <end position="629"/>
    </location>
</feature>
<dbReference type="Proteomes" id="UP000246740">
    <property type="component" value="Unassembled WGS sequence"/>
</dbReference>
<keyword evidence="16" id="KW-1185">Reference proteome</keyword>
<evidence type="ECO:0000256" key="1">
    <source>
        <dbReference type="ARBA" id="ARBA00004586"/>
    </source>
</evidence>
<keyword evidence="3" id="KW-0597">Phosphoprotein</keyword>
<feature type="compositionally biased region" description="Low complexity" evidence="11">
    <location>
        <begin position="59"/>
        <end position="68"/>
    </location>
</feature>
<dbReference type="InterPro" id="IPR037767">
    <property type="entry name" value="C2A_Mug190-like"/>
</dbReference>
<feature type="compositionally biased region" description="Basic and acidic residues" evidence="11">
    <location>
        <begin position="472"/>
        <end position="487"/>
    </location>
</feature>
<keyword evidence="9" id="KW-0446">Lipid-binding</keyword>
<dbReference type="EMBL" id="KZ819204">
    <property type="protein sequence ID" value="PWY97616.1"/>
    <property type="molecule type" value="Genomic_DNA"/>
</dbReference>
<feature type="compositionally biased region" description="Basic and acidic residues" evidence="11">
    <location>
        <begin position="132"/>
        <end position="141"/>
    </location>
</feature>
<dbReference type="PANTHER" id="PTHR47348:SF3">
    <property type="entry name" value="MEIOTICALLY UP-REGULATED GENE 190 PROTEIN"/>
    <property type="match status" value="1"/>
</dbReference>
<keyword evidence="4 12" id="KW-0812">Transmembrane</keyword>
<keyword evidence="8" id="KW-0445">Lipid transport</keyword>
<keyword evidence="5" id="KW-0677">Repeat</keyword>
<evidence type="ECO:0000256" key="10">
    <source>
        <dbReference type="ARBA" id="ARBA00023136"/>
    </source>
</evidence>
<gene>
    <name evidence="15" type="ORF">BCV70DRAFT_208454</name>
</gene>
<dbReference type="InParanoid" id="A0A317XH87"/>
<evidence type="ECO:0000256" key="8">
    <source>
        <dbReference type="ARBA" id="ARBA00023055"/>
    </source>
</evidence>
<evidence type="ECO:0000256" key="2">
    <source>
        <dbReference type="ARBA" id="ARBA00022448"/>
    </source>
</evidence>
<dbReference type="AlphaFoldDB" id="A0A317XH87"/>
<feature type="region of interest" description="Disordered" evidence="11">
    <location>
        <begin position="1214"/>
        <end position="1233"/>
    </location>
</feature>
<organism evidence="15 16">
    <name type="scientific">Testicularia cyperi</name>
    <dbReference type="NCBI Taxonomy" id="1882483"/>
    <lineage>
        <taxon>Eukaryota</taxon>
        <taxon>Fungi</taxon>
        <taxon>Dikarya</taxon>
        <taxon>Basidiomycota</taxon>
        <taxon>Ustilaginomycotina</taxon>
        <taxon>Ustilaginomycetes</taxon>
        <taxon>Ustilaginales</taxon>
        <taxon>Anthracoideaceae</taxon>
        <taxon>Testicularia</taxon>
    </lineage>
</organism>